<keyword evidence="6 8" id="KW-1133">Transmembrane helix</keyword>
<protein>
    <submittedName>
        <fullName evidence="11">TRICHOME BIREFRINGENCE-LIKE 33</fullName>
    </submittedName>
</protein>
<evidence type="ECO:0000259" key="9">
    <source>
        <dbReference type="Pfam" id="PF13839"/>
    </source>
</evidence>
<accession>A0A2U1MV62</accession>
<dbReference type="GO" id="GO:0005794">
    <property type="term" value="C:Golgi apparatus"/>
    <property type="evidence" value="ECO:0007669"/>
    <property type="project" value="TreeGrafter"/>
</dbReference>
<name>A0A2U1MV62_ARTAN</name>
<comment type="caution">
    <text evidence="11">The sequence shown here is derived from an EMBL/GenBank/DDBJ whole genome shotgun (WGS) entry which is preliminary data.</text>
</comment>
<dbReference type="PANTHER" id="PTHR32285:SF360">
    <property type="entry name" value="PMR5 DOMAIN, PC-ESTERASE, PROTEIN TRICHOME BIREFRINGENCE-LIKE 32_46"/>
    <property type="match status" value="1"/>
</dbReference>
<comment type="similarity">
    <text evidence="2">Belongs to the PC-esterase family. TBL subfamily.</text>
</comment>
<dbReference type="InterPro" id="IPR018939">
    <property type="entry name" value="Autophagy-rel_prot_27"/>
</dbReference>
<keyword evidence="5" id="KW-0735">Signal-anchor</keyword>
<dbReference type="Proteomes" id="UP000245207">
    <property type="component" value="Unassembled WGS sequence"/>
</dbReference>
<evidence type="ECO:0000256" key="5">
    <source>
        <dbReference type="ARBA" id="ARBA00022968"/>
    </source>
</evidence>
<dbReference type="PANTHER" id="PTHR32285">
    <property type="entry name" value="PROTEIN TRICHOME BIREFRINGENCE-LIKE 9-RELATED"/>
    <property type="match status" value="1"/>
</dbReference>
<evidence type="ECO:0000256" key="1">
    <source>
        <dbReference type="ARBA" id="ARBA00004167"/>
    </source>
</evidence>
<dbReference type="Pfam" id="PF09451">
    <property type="entry name" value="ATG27"/>
    <property type="match status" value="1"/>
</dbReference>
<organism evidence="11 12">
    <name type="scientific">Artemisia annua</name>
    <name type="common">Sweet wormwood</name>
    <dbReference type="NCBI Taxonomy" id="35608"/>
    <lineage>
        <taxon>Eukaryota</taxon>
        <taxon>Viridiplantae</taxon>
        <taxon>Streptophyta</taxon>
        <taxon>Embryophyta</taxon>
        <taxon>Tracheophyta</taxon>
        <taxon>Spermatophyta</taxon>
        <taxon>Magnoliopsida</taxon>
        <taxon>eudicotyledons</taxon>
        <taxon>Gunneridae</taxon>
        <taxon>Pentapetalae</taxon>
        <taxon>asterids</taxon>
        <taxon>campanulids</taxon>
        <taxon>Asterales</taxon>
        <taxon>Asteraceae</taxon>
        <taxon>Asteroideae</taxon>
        <taxon>Anthemideae</taxon>
        <taxon>Artemisiinae</taxon>
        <taxon>Artemisia</taxon>
    </lineage>
</organism>
<feature type="domain" description="Trichome birefringence-like C-terminal" evidence="9">
    <location>
        <begin position="248"/>
        <end position="534"/>
    </location>
</feature>
<keyword evidence="7 8" id="KW-0472">Membrane</keyword>
<gene>
    <name evidence="11" type="ORF">CTI12_AA335900</name>
</gene>
<evidence type="ECO:0000256" key="6">
    <source>
        <dbReference type="ARBA" id="ARBA00022989"/>
    </source>
</evidence>
<dbReference type="OrthoDB" id="1932925at2759"/>
<proteinExistence type="inferred from homology"/>
<sequence length="539" mass="61466">MQRCSKECGGSSRCGMGCSALMSNNVLGGYPVCTTIGRTQSITTDLIDKVTPAKGVVVKMWHQGLEMNCSLSVSVICDSKQVQGPKALEKVGDCDFATQITHPAGCANVLTTHGNGLGWFSTLLIILLCLFGAYLIAGAAYRYFHLGIRGIDIIPNLEFWVSLPHRVQSLLMSLVQRFRGPSERYRSSYSPTENCDFFSGKWVWDPINRPLYQESECPYIQPQLTCQEHGRPDRDYQFWRWQPHSCSLPSFNASLMLETLRNKRMMFVGDSLNRGQYVSMVCLLHSLIPDNAKSMETFGSLTVFTAKDYNATIEFYWAPFLLESNSDDAIIHRVSDRVVRRGSIIKHGKHWKGVDIMVFNTYLWWMTGLKFKILQGSFDDEVKDIAEVSTEDAYRMGMKSMLRWAKRNMDPKKTRVFFTSMSPSHQKSVDWGGEPNGNCYNQTEMIADPNYWGTDCRKSIMEVIGDVFSKSKYPITFLNITQLSLYRKDAHTSIYKKQWNKLTPEQIANPPSYADCVHWCLPGLQDTWNELLFAKLFYP</sequence>
<evidence type="ECO:0000313" key="12">
    <source>
        <dbReference type="Proteomes" id="UP000245207"/>
    </source>
</evidence>
<feature type="domain" description="Trichome birefringence-like N-terminal" evidence="10">
    <location>
        <begin position="193"/>
        <end position="247"/>
    </location>
</feature>
<dbReference type="InterPro" id="IPR025846">
    <property type="entry name" value="TBL_N"/>
</dbReference>
<evidence type="ECO:0000256" key="2">
    <source>
        <dbReference type="ARBA" id="ARBA00007727"/>
    </source>
</evidence>
<evidence type="ECO:0000256" key="3">
    <source>
        <dbReference type="ARBA" id="ARBA00022692"/>
    </source>
</evidence>
<reference evidence="11 12" key="1">
    <citation type="journal article" date="2018" name="Mol. Plant">
        <title>The genome of Artemisia annua provides insight into the evolution of Asteraceae family and artemisinin biosynthesis.</title>
        <authorList>
            <person name="Shen Q."/>
            <person name="Zhang L."/>
            <person name="Liao Z."/>
            <person name="Wang S."/>
            <person name="Yan T."/>
            <person name="Shi P."/>
            <person name="Liu M."/>
            <person name="Fu X."/>
            <person name="Pan Q."/>
            <person name="Wang Y."/>
            <person name="Lv Z."/>
            <person name="Lu X."/>
            <person name="Zhang F."/>
            <person name="Jiang W."/>
            <person name="Ma Y."/>
            <person name="Chen M."/>
            <person name="Hao X."/>
            <person name="Li L."/>
            <person name="Tang Y."/>
            <person name="Lv G."/>
            <person name="Zhou Y."/>
            <person name="Sun X."/>
            <person name="Brodelius P.E."/>
            <person name="Rose J.K.C."/>
            <person name="Tang K."/>
        </authorList>
    </citation>
    <scope>NUCLEOTIDE SEQUENCE [LARGE SCALE GENOMIC DNA]</scope>
    <source>
        <strain evidence="12">cv. Huhao1</strain>
        <tissue evidence="11">Leaf</tissue>
    </source>
</reference>
<dbReference type="Pfam" id="PF13839">
    <property type="entry name" value="PC-Esterase"/>
    <property type="match status" value="1"/>
</dbReference>
<dbReference type="EMBL" id="PKPP01004281">
    <property type="protein sequence ID" value="PWA65139.1"/>
    <property type="molecule type" value="Genomic_DNA"/>
</dbReference>
<feature type="transmembrane region" description="Helical" evidence="8">
    <location>
        <begin position="117"/>
        <end position="141"/>
    </location>
</feature>
<keyword evidence="4" id="KW-0732">Signal</keyword>
<evidence type="ECO:0000256" key="8">
    <source>
        <dbReference type="SAM" id="Phobius"/>
    </source>
</evidence>
<dbReference type="GO" id="GO:0016413">
    <property type="term" value="F:O-acetyltransferase activity"/>
    <property type="evidence" value="ECO:0007669"/>
    <property type="project" value="InterPro"/>
</dbReference>
<dbReference type="GO" id="GO:0016020">
    <property type="term" value="C:membrane"/>
    <property type="evidence" value="ECO:0007669"/>
    <property type="project" value="UniProtKB-SubCell"/>
</dbReference>
<dbReference type="InterPro" id="IPR026057">
    <property type="entry name" value="TBL_C"/>
</dbReference>
<evidence type="ECO:0000259" key="10">
    <source>
        <dbReference type="Pfam" id="PF14416"/>
    </source>
</evidence>
<dbReference type="Pfam" id="PF14416">
    <property type="entry name" value="PMR5N"/>
    <property type="match status" value="1"/>
</dbReference>
<dbReference type="AlphaFoldDB" id="A0A2U1MV62"/>
<keyword evidence="3 8" id="KW-0812">Transmembrane</keyword>
<keyword evidence="12" id="KW-1185">Reference proteome</keyword>
<evidence type="ECO:0000256" key="7">
    <source>
        <dbReference type="ARBA" id="ARBA00023136"/>
    </source>
</evidence>
<evidence type="ECO:0000313" key="11">
    <source>
        <dbReference type="EMBL" id="PWA65139.1"/>
    </source>
</evidence>
<evidence type="ECO:0000256" key="4">
    <source>
        <dbReference type="ARBA" id="ARBA00022729"/>
    </source>
</evidence>
<comment type="subcellular location">
    <subcellularLocation>
        <location evidence="1">Membrane</location>
        <topology evidence="1">Single-pass membrane protein</topology>
    </subcellularLocation>
</comment>
<dbReference type="InterPro" id="IPR029962">
    <property type="entry name" value="TBL"/>
</dbReference>